<keyword evidence="5" id="KW-1185">Reference proteome</keyword>
<dbReference type="InterPro" id="IPR050065">
    <property type="entry name" value="GlmU-like"/>
</dbReference>
<dbReference type="InterPro" id="IPR054790">
    <property type="entry name" value="MurU"/>
</dbReference>
<evidence type="ECO:0000313" key="4">
    <source>
        <dbReference type="EMBL" id="GHD66780.1"/>
    </source>
</evidence>
<dbReference type="GO" id="GO:0016779">
    <property type="term" value="F:nucleotidyltransferase activity"/>
    <property type="evidence" value="ECO:0007669"/>
    <property type="project" value="UniProtKB-KW"/>
</dbReference>
<keyword evidence="2 4" id="KW-0548">Nucleotidyltransferase</keyword>
<evidence type="ECO:0000256" key="2">
    <source>
        <dbReference type="ARBA" id="ARBA00022695"/>
    </source>
</evidence>
<dbReference type="PANTHER" id="PTHR43584:SF8">
    <property type="entry name" value="N-ACETYLMURAMATE ALPHA-1-PHOSPHATE URIDYLYLTRANSFERASE"/>
    <property type="match status" value="1"/>
</dbReference>
<evidence type="ECO:0000313" key="5">
    <source>
        <dbReference type="Proteomes" id="UP000604737"/>
    </source>
</evidence>
<name>A0ABQ3H4M2_9NEIS</name>
<dbReference type="SUPFAM" id="SSF53448">
    <property type="entry name" value="Nucleotide-diphospho-sugar transferases"/>
    <property type="match status" value="1"/>
</dbReference>
<comment type="caution">
    <text evidence="4">The sequence shown here is derived from an EMBL/GenBank/DDBJ whole genome shotgun (WGS) entry which is preliminary data.</text>
</comment>
<dbReference type="RefSeq" id="WP_189461669.1">
    <property type="nucleotide sequence ID" value="NZ_BMYO01000008.1"/>
</dbReference>
<dbReference type="EMBL" id="BMYO01000008">
    <property type="protein sequence ID" value="GHD66780.1"/>
    <property type="molecule type" value="Genomic_DNA"/>
</dbReference>
<sequence length="235" mass="24655">MKAMILAAGRGERMRPLTDNCPKPLLDVGGTPLIGWHLKHLAAAGVTEVVINHAWLGGLIEAALGDGSAYGVRIAYSPETTALETAGGIARALPLLGDAPFAVINGDVFTDYDFGALAGVAERMRANDAIRAHLVLTPKAGYPTGRDLAIAPDGLAKACDEGDAPMTFCGIAVYHPAFFAGVPQGQASPLLPHFLTAMARRQVGAERFEGLWLDVGTVERLEYAGKIARSCVHDG</sequence>
<evidence type="ECO:0000259" key="3">
    <source>
        <dbReference type="Pfam" id="PF00483"/>
    </source>
</evidence>
<dbReference type="NCBIfam" id="NF045761">
    <property type="entry name" value="NAMPUrTaseMurU"/>
    <property type="match status" value="1"/>
</dbReference>
<protein>
    <submittedName>
        <fullName evidence="4">Mannose-1-phosphate guanylyltransferase</fullName>
    </submittedName>
</protein>
<dbReference type="InterPro" id="IPR005835">
    <property type="entry name" value="NTP_transferase_dom"/>
</dbReference>
<keyword evidence="1" id="KW-0808">Transferase</keyword>
<dbReference type="Proteomes" id="UP000604737">
    <property type="component" value="Unassembled WGS sequence"/>
</dbReference>
<dbReference type="CDD" id="cd06422">
    <property type="entry name" value="NTP_transferase_like_1"/>
    <property type="match status" value="1"/>
</dbReference>
<proteinExistence type="predicted"/>
<dbReference type="InterPro" id="IPR029044">
    <property type="entry name" value="Nucleotide-diphossugar_trans"/>
</dbReference>
<evidence type="ECO:0000256" key="1">
    <source>
        <dbReference type="ARBA" id="ARBA00022679"/>
    </source>
</evidence>
<organism evidence="4 5">
    <name type="scientific">Jeongeupia chitinilytica</name>
    <dbReference type="NCBI Taxonomy" id="1041641"/>
    <lineage>
        <taxon>Bacteria</taxon>
        <taxon>Pseudomonadati</taxon>
        <taxon>Pseudomonadota</taxon>
        <taxon>Betaproteobacteria</taxon>
        <taxon>Neisseriales</taxon>
        <taxon>Chitinibacteraceae</taxon>
        <taxon>Jeongeupia</taxon>
    </lineage>
</organism>
<gene>
    <name evidence="4" type="ORF">GCM10007350_29510</name>
</gene>
<reference evidence="5" key="1">
    <citation type="journal article" date="2019" name="Int. J. Syst. Evol. Microbiol.">
        <title>The Global Catalogue of Microorganisms (GCM) 10K type strain sequencing project: providing services to taxonomists for standard genome sequencing and annotation.</title>
        <authorList>
            <consortium name="The Broad Institute Genomics Platform"/>
            <consortium name="The Broad Institute Genome Sequencing Center for Infectious Disease"/>
            <person name="Wu L."/>
            <person name="Ma J."/>
        </authorList>
    </citation>
    <scope>NUCLEOTIDE SEQUENCE [LARGE SCALE GENOMIC DNA]</scope>
    <source>
        <strain evidence="5">KCTC 23701</strain>
    </source>
</reference>
<dbReference type="Pfam" id="PF00483">
    <property type="entry name" value="NTP_transferase"/>
    <property type="match status" value="1"/>
</dbReference>
<dbReference type="PANTHER" id="PTHR43584">
    <property type="entry name" value="NUCLEOTIDYL TRANSFERASE"/>
    <property type="match status" value="1"/>
</dbReference>
<feature type="domain" description="Nucleotidyl transferase" evidence="3">
    <location>
        <begin position="2"/>
        <end position="127"/>
    </location>
</feature>
<dbReference type="Gene3D" id="3.90.550.10">
    <property type="entry name" value="Spore Coat Polysaccharide Biosynthesis Protein SpsA, Chain A"/>
    <property type="match status" value="1"/>
</dbReference>
<accession>A0ABQ3H4M2</accession>